<evidence type="ECO:0000256" key="4">
    <source>
        <dbReference type="ARBA" id="ARBA00022448"/>
    </source>
</evidence>
<dbReference type="InterPro" id="IPR039621">
    <property type="entry name" value="BG1-like"/>
</dbReference>
<dbReference type="KEGG" id="ghi:107936302"/>
<evidence type="ECO:0000256" key="7">
    <source>
        <dbReference type="ARBA" id="ARBA00023294"/>
    </source>
</evidence>
<evidence type="ECO:0000256" key="2">
    <source>
        <dbReference type="ARBA" id="ARBA00004236"/>
    </source>
</evidence>
<dbReference type="GeneID" id="107936302"/>
<dbReference type="PaxDb" id="3635-A0A1U8MFY7"/>
<feature type="compositionally biased region" description="Basic and acidic residues" evidence="8">
    <location>
        <begin position="377"/>
        <end position="399"/>
    </location>
</feature>
<evidence type="ECO:0000256" key="1">
    <source>
        <dbReference type="ARBA" id="ARBA00002281"/>
    </source>
</evidence>
<feature type="region of interest" description="Disordered" evidence="8">
    <location>
        <begin position="1"/>
        <end position="35"/>
    </location>
</feature>
<comment type="similarity">
    <text evidence="3">Belongs to the BIG GRAIN 1 (BG1) plant protein family.</text>
</comment>
<reference evidence="9" key="1">
    <citation type="journal article" date="2020" name="Nat. Genet.">
        <title>Genomic diversifications of five Gossypium allopolyploid species and their impact on cotton improvement.</title>
        <authorList>
            <person name="Chen Z.J."/>
            <person name="Sreedasyam A."/>
            <person name="Ando A."/>
            <person name="Song Q."/>
            <person name="De Santiago L.M."/>
            <person name="Hulse-Kemp A.M."/>
            <person name="Ding M."/>
            <person name="Ye W."/>
            <person name="Kirkbride R.C."/>
            <person name="Jenkins J."/>
            <person name="Plott C."/>
            <person name="Lovell J."/>
            <person name="Lin Y.M."/>
            <person name="Vaughn R."/>
            <person name="Liu B."/>
            <person name="Simpson S."/>
            <person name="Scheffler B.E."/>
            <person name="Wen L."/>
            <person name="Saski C.A."/>
            <person name="Grover C.E."/>
            <person name="Hu G."/>
            <person name="Conover J.L."/>
            <person name="Carlson J.W."/>
            <person name="Shu S."/>
            <person name="Boston L.B."/>
            <person name="Williams M."/>
            <person name="Peterson D.G."/>
            <person name="McGee K."/>
            <person name="Jones D.C."/>
            <person name="Wendel J.F."/>
            <person name="Stelly D.M."/>
            <person name="Grimwood J."/>
            <person name="Schmutz J."/>
        </authorList>
    </citation>
    <scope>NUCLEOTIDE SEQUENCE [LARGE SCALE GENOMIC DNA]</scope>
    <source>
        <strain evidence="9">cv. TM-1</strain>
    </source>
</reference>
<keyword evidence="7" id="KW-0927">Auxin signaling pathway</keyword>
<comment type="function">
    <text evidence="1">Involved in auxin transport. Regulator of the auxin signaling pathway.</text>
</comment>
<feature type="compositionally biased region" description="Polar residues" evidence="8">
    <location>
        <begin position="286"/>
        <end position="300"/>
    </location>
</feature>
<protein>
    <submittedName>
        <fullName evidence="10">Protein BIG GRAIN 1-like E</fullName>
    </submittedName>
</protein>
<feature type="region of interest" description="Disordered" evidence="8">
    <location>
        <begin position="377"/>
        <end position="408"/>
    </location>
</feature>
<keyword evidence="5" id="KW-1003">Cell membrane</keyword>
<dbReference type="OrthoDB" id="1871242at2759"/>
<dbReference type="Proteomes" id="UP000818029">
    <property type="component" value="Chromosome D02"/>
</dbReference>
<dbReference type="PANTHER" id="PTHR33541:SF11">
    <property type="entry name" value="PROTEIN BIG GRAIN 1-LIKE E"/>
    <property type="match status" value="1"/>
</dbReference>
<comment type="subcellular location">
    <subcellularLocation>
        <location evidence="2">Cell membrane</location>
    </subcellularLocation>
</comment>
<proteinExistence type="inferred from homology"/>
<evidence type="ECO:0000256" key="6">
    <source>
        <dbReference type="ARBA" id="ARBA00023136"/>
    </source>
</evidence>
<dbReference type="GO" id="GO:0009734">
    <property type="term" value="P:auxin-activated signaling pathway"/>
    <property type="evidence" value="ECO:0007669"/>
    <property type="project" value="UniProtKB-KW"/>
</dbReference>
<sequence>MEPWPTTTQKSQFPLKQSKVPRIQGNTNSLPPTIQNTSSGFHSMRRIKKRSLFPFYPTSLVLKLKNIKCGVSFKNLQIHSSSYYIIRQSNSLLLPTYFKAIPSHYSQFLIISNTLPLYTISPLPSSISPLKKPTMSVTGVSDTDRMLKKSFHRRNDSGELDVFEAARYFSGYNEASSYNCATFTQKIMREERQPWRGGRVSLDVPMRNPLPQQVHVVDKQIKDKKYKQPSSPGGRLASFLNSLFNQTGSKKKKSKSTTQSMKGEEESPSGRRKRRSSISHFRSSSTAETKSLYSASSSGFRTPPPYAHTPTKSYREFRSYSDHREVLSLSKNNIGQIKPTALENVATDDKRNITEKLKFNNGHSEKHKNLDVCHQEKGRNWGDRHPSEEKEIRTFNKTDDDADSDSSSDLFELQNYDLGIYSSGGLPVYETTHMDTIKRGTPISNGAL</sequence>
<dbReference type="GO" id="GO:0005886">
    <property type="term" value="C:plasma membrane"/>
    <property type="evidence" value="ECO:0007669"/>
    <property type="project" value="UniProtKB-SubCell"/>
</dbReference>
<evidence type="ECO:0000313" key="9">
    <source>
        <dbReference type="Proteomes" id="UP000818029"/>
    </source>
</evidence>
<dbReference type="AlphaFoldDB" id="A0A1U8MFY7"/>
<keyword evidence="6" id="KW-0472">Membrane</keyword>
<evidence type="ECO:0000256" key="3">
    <source>
        <dbReference type="ARBA" id="ARBA00010067"/>
    </source>
</evidence>
<feature type="region of interest" description="Disordered" evidence="8">
    <location>
        <begin position="218"/>
        <end position="316"/>
    </location>
</feature>
<evidence type="ECO:0000313" key="10">
    <source>
        <dbReference type="RefSeq" id="XP_016724488.1"/>
    </source>
</evidence>
<evidence type="ECO:0000256" key="5">
    <source>
        <dbReference type="ARBA" id="ARBA00022475"/>
    </source>
</evidence>
<feature type="compositionally biased region" description="Polar residues" evidence="8">
    <location>
        <begin position="1"/>
        <end position="15"/>
    </location>
</feature>
<evidence type="ECO:0000256" key="8">
    <source>
        <dbReference type="SAM" id="MobiDB-lite"/>
    </source>
</evidence>
<dbReference type="STRING" id="3635.A0A1U8MFY7"/>
<keyword evidence="9" id="KW-1185">Reference proteome</keyword>
<feature type="compositionally biased region" description="Polar residues" evidence="8">
    <location>
        <begin position="24"/>
        <end position="35"/>
    </location>
</feature>
<reference evidence="10" key="2">
    <citation type="submission" date="2025-08" db="UniProtKB">
        <authorList>
            <consortium name="RefSeq"/>
        </authorList>
    </citation>
    <scope>IDENTIFICATION</scope>
</reference>
<organism evidence="9 10">
    <name type="scientific">Gossypium hirsutum</name>
    <name type="common">Upland cotton</name>
    <name type="synonym">Gossypium mexicanum</name>
    <dbReference type="NCBI Taxonomy" id="3635"/>
    <lineage>
        <taxon>Eukaryota</taxon>
        <taxon>Viridiplantae</taxon>
        <taxon>Streptophyta</taxon>
        <taxon>Embryophyta</taxon>
        <taxon>Tracheophyta</taxon>
        <taxon>Spermatophyta</taxon>
        <taxon>Magnoliopsida</taxon>
        <taxon>eudicotyledons</taxon>
        <taxon>Gunneridae</taxon>
        <taxon>Pentapetalae</taxon>
        <taxon>rosids</taxon>
        <taxon>malvids</taxon>
        <taxon>Malvales</taxon>
        <taxon>Malvaceae</taxon>
        <taxon>Malvoideae</taxon>
        <taxon>Gossypium</taxon>
    </lineage>
</organism>
<keyword evidence="4" id="KW-0813">Transport</keyword>
<accession>A0A1U8MFY7</accession>
<dbReference type="PANTHER" id="PTHR33541">
    <property type="entry name" value="PROTEIN BIG GRAIN 1-LIKE A-RELATED"/>
    <property type="match status" value="1"/>
</dbReference>
<dbReference type="RefSeq" id="XP_016724488.1">
    <property type="nucleotide sequence ID" value="XM_016868999.2"/>
</dbReference>
<gene>
    <name evidence="10" type="primary">LOC107936302</name>
</gene>
<name>A0A1U8MFY7_GOSHI</name>